<keyword evidence="3" id="KW-1185">Reference proteome</keyword>
<dbReference type="SUPFAM" id="SSF53448">
    <property type="entry name" value="Nucleotide-diphospho-sugar transferases"/>
    <property type="match status" value="1"/>
</dbReference>
<evidence type="ECO:0000313" key="2">
    <source>
        <dbReference type="EMBL" id="SDG06711.1"/>
    </source>
</evidence>
<dbReference type="STRING" id="200378.SAMN05216553_105169"/>
<protein>
    <recommendedName>
        <fullName evidence="4">Glycosyl transferase family 2</fullName>
    </recommendedName>
</protein>
<dbReference type="Proteomes" id="UP000199623">
    <property type="component" value="Unassembled WGS sequence"/>
</dbReference>
<gene>
    <name evidence="2" type="ORF">SAMN05216553_105169</name>
</gene>
<evidence type="ECO:0000313" key="3">
    <source>
        <dbReference type="Proteomes" id="UP000199623"/>
    </source>
</evidence>
<name>A0A1G7R7E7_9PSEU</name>
<evidence type="ECO:0008006" key="4">
    <source>
        <dbReference type="Google" id="ProtNLM"/>
    </source>
</evidence>
<evidence type="ECO:0000256" key="1">
    <source>
        <dbReference type="SAM" id="MobiDB-lite"/>
    </source>
</evidence>
<accession>A0A1G7R7E7</accession>
<feature type="region of interest" description="Disordered" evidence="1">
    <location>
        <begin position="1"/>
        <end position="23"/>
    </location>
</feature>
<dbReference type="InterPro" id="IPR029044">
    <property type="entry name" value="Nucleotide-diphossugar_trans"/>
</dbReference>
<dbReference type="EMBL" id="FNCC01000005">
    <property type="protein sequence ID" value="SDG06711.1"/>
    <property type="molecule type" value="Genomic_DNA"/>
</dbReference>
<sequence length="428" mass="46986">MTTTSPFHSEHHHGSHRDLLDSAPETASRAHVDAIIVPTIRGARVLRHAMSLASRLKSVLVVLCSGSDTSAPAVAALAATTGAEVLALDVGCTSARLLPEFKTTTGLERTRLRHHSDLSLKRNLGLLIARLAGWERIAFLDDDIHVPDAFDLERAAALTGDYAGVGLRIGGYPDNSVVCHAYREAGGPQDTFVGGGALVVRTGSTSSFFPKIYNEDWFFLLGGEKLRPTAVTGLALQQPYDPFNLDERARMEEFGDTIAEGLFWLLDEGRPLTDANATYWSRYLDKRRKFIVQTMNMVREAEVDPGRRSKMLGSLTAAWGRSQYIRPQWCSDYVRAWREDRQVWREHLERYGHNCCDGDLDKVRAELGLKHKSTYLLGQPLDHDVADLEAFGAVDVGGRVALDGGMGPYVIPKPGVQPGSSAVAQLHG</sequence>
<proteinExistence type="predicted"/>
<organism evidence="2 3">
    <name type="scientific">Lentzea fradiae</name>
    <dbReference type="NCBI Taxonomy" id="200378"/>
    <lineage>
        <taxon>Bacteria</taxon>
        <taxon>Bacillati</taxon>
        <taxon>Actinomycetota</taxon>
        <taxon>Actinomycetes</taxon>
        <taxon>Pseudonocardiales</taxon>
        <taxon>Pseudonocardiaceae</taxon>
        <taxon>Lentzea</taxon>
    </lineage>
</organism>
<dbReference type="AlphaFoldDB" id="A0A1G7R7E7"/>
<reference evidence="3" key="1">
    <citation type="submission" date="2016-10" db="EMBL/GenBank/DDBJ databases">
        <authorList>
            <person name="Varghese N."/>
            <person name="Submissions S."/>
        </authorList>
    </citation>
    <scope>NUCLEOTIDE SEQUENCE [LARGE SCALE GENOMIC DNA]</scope>
    <source>
        <strain evidence="3">CGMCC 4.3506</strain>
    </source>
</reference>